<dbReference type="EMBL" id="BARV01027915">
    <property type="protein sequence ID" value="GAI42680.1"/>
    <property type="molecule type" value="Genomic_DNA"/>
</dbReference>
<proteinExistence type="predicted"/>
<sequence>IVKYGGHLLIKRWQKMEEGSRFIEKLEVSQSGLNKVP</sequence>
<comment type="caution">
    <text evidence="1">The sequence shown here is derived from an EMBL/GenBank/DDBJ whole genome shotgun (WGS) entry which is preliminary data.</text>
</comment>
<feature type="non-terminal residue" evidence="1">
    <location>
        <position position="1"/>
    </location>
</feature>
<evidence type="ECO:0000313" key="1">
    <source>
        <dbReference type="EMBL" id="GAI42680.1"/>
    </source>
</evidence>
<gene>
    <name evidence="1" type="ORF">S06H3_44820</name>
</gene>
<name>X1PUA5_9ZZZZ</name>
<reference evidence="1" key="1">
    <citation type="journal article" date="2014" name="Front. Microbiol.">
        <title>High frequency of phylogenetically diverse reductive dehalogenase-homologous genes in deep subseafloor sedimentary metagenomes.</title>
        <authorList>
            <person name="Kawai M."/>
            <person name="Futagami T."/>
            <person name="Toyoda A."/>
            <person name="Takaki Y."/>
            <person name="Nishi S."/>
            <person name="Hori S."/>
            <person name="Arai W."/>
            <person name="Tsubouchi T."/>
            <person name="Morono Y."/>
            <person name="Uchiyama I."/>
            <person name="Ito T."/>
            <person name="Fujiyama A."/>
            <person name="Inagaki F."/>
            <person name="Takami H."/>
        </authorList>
    </citation>
    <scope>NUCLEOTIDE SEQUENCE</scope>
    <source>
        <strain evidence="1">Expedition CK06-06</strain>
    </source>
</reference>
<organism evidence="1">
    <name type="scientific">marine sediment metagenome</name>
    <dbReference type="NCBI Taxonomy" id="412755"/>
    <lineage>
        <taxon>unclassified sequences</taxon>
        <taxon>metagenomes</taxon>
        <taxon>ecological metagenomes</taxon>
    </lineage>
</organism>
<dbReference type="AlphaFoldDB" id="X1PUA5"/>
<protein>
    <submittedName>
        <fullName evidence="1">Uncharacterized protein</fullName>
    </submittedName>
</protein>
<accession>X1PUA5</accession>